<feature type="transmembrane region" description="Helical" evidence="7">
    <location>
        <begin position="185"/>
        <end position="206"/>
    </location>
</feature>
<protein>
    <submittedName>
        <fullName evidence="8">Manganese transporter</fullName>
    </submittedName>
</protein>
<sequence>MKGAWKSWLGSLVPGIITVAVVFGPSKVTIASKLGAQYGSSLLWVIVITIFFMAIFTNMAARIGMATQKSLLTTIREKWGNAGAGLIGLGVFAVCTSFQIGNAVGAGIAIGELTHTASKPWSIVISLIAIALLFARRFYALLSKVMIGIVLLMLFSFLVTCMVSHPSFNEIITGFKPGLPPGADTLVIAFVASTFSLVAAFYQSYLVQQRAAALSNEARLAMKDRSLTGMLMLGIMSAAVMLCAAAVLHPRGIAVQSAKDMGKALEPLFGLRAAQLFLLGLLASSFSALVGNSVLGGTIFSDAVQWGYSMDQKRVKGCIAVIIALGAILAYIFGAMPLQMIVFAQGITILIVPVIGLALLLISNDGAVMGKWKNNAFQAISACAGLLLILVLAGMNIKTLFFK</sequence>
<keyword evidence="2" id="KW-0813">Transport</keyword>
<dbReference type="PANTHER" id="PTHR11706">
    <property type="entry name" value="SOLUTE CARRIER PROTEIN FAMILY 11 MEMBER"/>
    <property type="match status" value="1"/>
</dbReference>
<feature type="transmembrane region" description="Helical" evidence="7">
    <location>
        <begin position="121"/>
        <end position="139"/>
    </location>
</feature>
<dbReference type="PANTHER" id="PTHR11706:SF33">
    <property type="entry name" value="NATURAL RESISTANCE-ASSOCIATED MACROPHAGE PROTEIN 2"/>
    <property type="match status" value="1"/>
</dbReference>
<evidence type="ECO:0000256" key="4">
    <source>
        <dbReference type="ARBA" id="ARBA00022847"/>
    </source>
</evidence>
<feature type="transmembrane region" description="Helical" evidence="7">
    <location>
        <begin position="375"/>
        <end position="397"/>
    </location>
</feature>
<keyword evidence="6 7" id="KW-0472">Membrane</keyword>
<gene>
    <name evidence="8" type="ORF">A4D02_28885</name>
</gene>
<evidence type="ECO:0000256" key="5">
    <source>
        <dbReference type="ARBA" id="ARBA00022989"/>
    </source>
</evidence>
<organism evidence="8 9">
    <name type="scientific">Niastella koreensis</name>
    <dbReference type="NCBI Taxonomy" id="354356"/>
    <lineage>
        <taxon>Bacteria</taxon>
        <taxon>Pseudomonadati</taxon>
        <taxon>Bacteroidota</taxon>
        <taxon>Chitinophagia</taxon>
        <taxon>Chitinophagales</taxon>
        <taxon>Chitinophagaceae</taxon>
        <taxon>Niastella</taxon>
    </lineage>
</organism>
<keyword evidence="5 7" id="KW-1133">Transmembrane helix</keyword>
<keyword evidence="4" id="KW-0769">Symport</keyword>
<evidence type="ECO:0000256" key="2">
    <source>
        <dbReference type="ARBA" id="ARBA00022448"/>
    </source>
</evidence>
<feature type="transmembrane region" description="Helical" evidence="7">
    <location>
        <begin position="340"/>
        <end position="363"/>
    </location>
</feature>
<evidence type="ECO:0000256" key="1">
    <source>
        <dbReference type="ARBA" id="ARBA00004141"/>
    </source>
</evidence>
<reference evidence="8 9" key="1">
    <citation type="submission" date="2016-04" db="EMBL/GenBank/DDBJ databases">
        <authorList>
            <person name="Chen L."/>
            <person name="Zhuang W."/>
            <person name="Wang G."/>
        </authorList>
    </citation>
    <scope>NUCLEOTIDE SEQUENCE [LARGE SCALE GENOMIC DNA]</scope>
    <source>
        <strain evidence="9">GR20</strain>
    </source>
</reference>
<evidence type="ECO:0000256" key="3">
    <source>
        <dbReference type="ARBA" id="ARBA00022692"/>
    </source>
</evidence>
<name>A0ABX3NYY0_9BACT</name>
<feature type="transmembrane region" description="Helical" evidence="7">
    <location>
        <begin position="315"/>
        <end position="334"/>
    </location>
</feature>
<keyword evidence="9" id="KW-1185">Reference proteome</keyword>
<evidence type="ECO:0000313" key="8">
    <source>
        <dbReference type="EMBL" id="OQP49609.1"/>
    </source>
</evidence>
<dbReference type="Proteomes" id="UP000192277">
    <property type="component" value="Unassembled WGS sequence"/>
</dbReference>
<dbReference type="EMBL" id="LWBO01000010">
    <property type="protein sequence ID" value="OQP49609.1"/>
    <property type="molecule type" value="Genomic_DNA"/>
</dbReference>
<comment type="caution">
    <text evidence="8">The sequence shown here is derived from an EMBL/GenBank/DDBJ whole genome shotgun (WGS) entry which is preliminary data.</text>
</comment>
<accession>A0ABX3NYY0</accession>
<feature type="transmembrane region" description="Helical" evidence="7">
    <location>
        <begin position="146"/>
        <end position="165"/>
    </location>
</feature>
<proteinExistence type="predicted"/>
<evidence type="ECO:0000256" key="6">
    <source>
        <dbReference type="ARBA" id="ARBA00023136"/>
    </source>
</evidence>
<feature type="transmembrane region" description="Helical" evidence="7">
    <location>
        <begin position="269"/>
        <end position="295"/>
    </location>
</feature>
<dbReference type="Pfam" id="PF01566">
    <property type="entry name" value="Nramp"/>
    <property type="match status" value="1"/>
</dbReference>
<feature type="transmembrane region" description="Helical" evidence="7">
    <location>
        <begin position="41"/>
        <end position="61"/>
    </location>
</feature>
<comment type="subcellular location">
    <subcellularLocation>
        <location evidence="1">Membrane</location>
        <topology evidence="1">Multi-pass membrane protein</topology>
    </subcellularLocation>
</comment>
<feature type="transmembrane region" description="Helical" evidence="7">
    <location>
        <begin position="82"/>
        <end position="101"/>
    </location>
</feature>
<dbReference type="RefSeq" id="WP_014219995.1">
    <property type="nucleotide sequence ID" value="NZ_LWBO01000010.1"/>
</dbReference>
<feature type="transmembrane region" description="Helical" evidence="7">
    <location>
        <begin position="227"/>
        <end position="249"/>
    </location>
</feature>
<evidence type="ECO:0000313" key="9">
    <source>
        <dbReference type="Proteomes" id="UP000192277"/>
    </source>
</evidence>
<dbReference type="InterPro" id="IPR001046">
    <property type="entry name" value="NRAMP_fam"/>
</dbReference>
<evidence type="ECO:0000256" key="7">
    <source>
        <dbReference type="SAM" id="Phobius"/>
    </source>
</evidence>
<dbReference type="NCBIfam" id="NF037982">
    <property type="entry name" value="Nramp_1"/>
    <property type="match status" value="1"/>
</dbReference>
<keyword evidence="3 7" id="KW-0812">Transmembrane</keyword>